<evidence type="ECO:0000313" key="3">
    <source>
        <dbReference type="Proteomes" id="UP000317238"/>
    </source>
</evidence>
<organism evidence="2 3">
    <name type="scientific">Crateriforma conspicua</name>
    <dbReference type="NCBI Taxonomy" id="2527996"/>
    <lineage>
        <taxon>Bacteria</taxon>
        <taxon>Pseudomonadati</taxon>
        <taxon>Planctomycetota</taxon>
        <taxon>Planctomycetia</taxon>
        <taxon>Planctomycetales</taxon>
        <taxon>Planctomycetaceae</taxon>
        <taxon>Crateriforma</taxon>
    </lineage>
</organism>
<evidence type="ECO:0000256" key="1">
    <source>
        <dbReference type="SAM" id="MobiDB-lite"/>
    </source>
</evidence>
<dbReference type="EMBL" id="SJPL01000001">
    <property type="protein sequence ID" value="TWT69471.1"/>
    <property type="molecule type" value="Genomic_DNA"/>
</dbReference>
<comment type="caution">
    <text evidence="2">The sequence shown here is derived from an EMBL/GenBank/DDBJ whole genome shotgun (WGS) entry which is preliminary data.</text>
</comment>
<dbReference type="AlphaFoldDB" id="A0A5C5Y4A9"/>
<keyword evidence="3" id="KW-1185">Reference proteome</keyword>
<reference evidence="2 3" key="1">
    <citation type="submission" date="2019-02" db="EMBL/GenBank/DDBJ databases">
        <title>Deep-cultivation of Planctomycetes and their phenomic and genomic characterization uncovers novel biology.</title>
        <authorList>
            <person name="Wiegand S."/>
            <person name="Jogler M."/>
            <person name="Boedeker C."/>
            <person name="Pinto D."/>
            <person name="Vollmers J."/>
            <person name="Rivas-Marin E."/>
            <person name="Kohn T."/>
            <person name="Peeters S.H."/>
            <person name="Heuer A."/>
            <person name="Rast P."/>
            <person name="Oberbeckmann S."/>
            <person name="Bunk B."/>
            <person name="Jeske O."/>
            <person name="Meyerdierks A."/>
            <person name="Storesund J.E."/>
            <person name="Kallscheuer N."/>
            <person name="Luecker S."/>
            <person name="Lage O.M."/>
            <person name="Pohl T."/>
            <person name="Merkel B.J."/>
            <person name="Hornburger P."/>
            <person name="Mueller R.-W."/>
            <person name="Bruemmer F."/>
            <person name="Labrenz M."/>
            <person name="Spormann A.M."/>
            <person name="Op Den Camp H."/>
            <person name="Overmann J."/>
            <person name="Amann R."/>
            <person name="Jetten M.S.M."/>
            <person name="Mascher T."/>
            <person name="Medema M.H."/>
            <person name="Devos D.P."/>
            <person name="Kaster A.-K."/>
            <person name="Ovreas L."/>
            <person name="Rohde M."/>
            <person name="Galperin M.Y."/>
            <person name="Jogler C."/>
        </authorList>
    </citation>
    <scope>NUCLEOTIDE SEQUENCE [LARGE SCALE GENOMIC DNA]</scope>
    <source>
        <strain evidence="2 3">Pan14r</strain>
    </source>
</reference>
<feature type="region of interest" description="Disordered" evidence="1">
    <location>
        <begin position="56"/>
        <end position="117"/>
    </location>
</feature>
<proteinExistence type="predicted"/>
<gene>
    <name evidence="2" type="ORF">Pan14r_17580</name>
</gene>
<accession>A0A5C5Y4A9</accession>
<evidence type="ECO:0000313" key="2">
    <source>
        <dbReference type="EMBL" id="TWT69471.1"/>
    </source>
</evidence>
<protein>
    <submittedName>
        <fullName evidence="2">Uncharacterized protein</fullName>
    </submittedName>
</protein>
<name>A0A5C5Y4A9_9PLAN</name>
<dbReference type="Proteomes" id="UP000317238">
    <property type="component" value="Unassembled WGS sequence"/>
</dbReference>
<sequence>MAERIDAGETNQRLVRFLGAGSAEGLSTRPRPLCVCQFQPWDGVAEPAIQQSFCAGEASGRGGRIDRKVGSGPPAEDIGATFRTQTGRENGPSGRKIRLHERSQRRILFDGPGVGRR</sequence>